<keyword evidence="2" id="KW-1015">Disulfide bond</keyword>
<comment type="caution">
    <text evidence="6">The sequence shown here is derived from an EMBL/GenBank/DDBJ whole genome shotgun (WGS) entry which is preliminary data.</text>
</comment>
<dbReference type="EMBL" id="CAUDKV010000028">
    <property type="protein sequence ID" value="CAJ0896525.1"/>
    <property type="molecule type" value="Genomic_DNA"/>
</dbReference>
<keyword evidence="1" id="KW-0732">Signal</keyword>
<dbReference type="Gene3D" id="2.60.120.200">
    <property type="match status" value="1"/>
</dbReference>
<dbReference type="InterPro" id="IPR008397">
    <property type="entry name" value="Alginate_lyase_dom"/>
</dbReference>
<dbReference type="RefSeq" id="WP_261313440.1">
    <property type="nucleotide sequence ID" value="NZ_CATVXE010000003.1"/>
</dbReference>
<dbReference type="InterPro" id="IPR008929">
    <property type="entry name" value="Chondroitin_lyas"/>
</dbReference>
<organism evidence="6 8">
    <name type="scientific">Ralstonia mannitolilytica</name>
    <dbReference type="NCBI Taxonomy" id="105219"/>
    <lineage>
        <taxon>Bacteria</taxon>
        <taxon>Pseudomonadati</taxon>
        <taxon>Pseudomonadota</taxon>
        <taxon>Betaproteobacteria</taxon>
        <taxon>Burkholderiales</taxon>
        <taxon>Burkholderiaceae</taxon>
        <taxon>Ralstonia</taxon>
    </lineage>
</organism>
<protein>
    <recommendedName>
        <fullName evidence="5">LamG-like jellyroll fold domain-containing protein</fullName>
    </recommendedName>
</protein>
<evidence type="ECO:0000313" key="9">
    <source>
        <dbReference type="Proteomes" id="UP001190452"/>
    </source>
</evidence>
<dbReference type="Pfam" id="PF05426">
    <property type="entry name" value="Alginate_lyase"/>
    <property type="match status" value="1"/>
</dbReference>
<dbReference type="InterPro" id="IPR006558">
    <property type="entry name" value="LamG-like"/>
</dbReference>
<dbReference type="InterPro" id="IPR013320">
    <property type="entry name" value="ConA-like_dom_sf"/>
</dbReference>
<evidence type="ECO:0000256" key="4">
    <source>
        <dbReference type="SAM" id="MobiDB-lite"/>
    </source>
</evidence>
<dbReference type="GO" id="GO:0042597">
    <property type="term" value="C:periplasmic space"/>
    <property type="evidence" value="ECO:0007669"/>
    <property type="project" value="InterPro"/>
</dbReference>
<dbReference type="SUPFAM" id="SSF49899">
    <property type="entry name" value="Concanavalin A-like lectins/glucanases"/>
    <property type="match status" value="1"/>
</dbReference>
<dbReference type="Pfam" id="PF13385">
    <property type="entry name" value="Laminin_G_3"/>
    <property type="match status" value="1"/>
</dbReference>
<sequence>MSKKCEGHVSLDELPNPVRRALSLGLGLFPMLPLLPGCGPWGDDASAAGQGQPQEKTTGGGGQAPTAPAPATPTPAPVPSPAPAPAPAPASESGIFRHPGLLVTEDGFTRIRALIKAGREPWTGWWNKLCAEPNASLNAKPNPKPAVYRADSTQYALYGDIWHAWTLVLRWKLSDPQDNRYADKAVEFLDAWANTLKEVGTVPPGSTAHDDHTFIILAGIQGHQLAQIGEVLRTYPGWAPEGLKRFQDMLLNVFAPVSSWFLSDGRIGSHANWDMASMVGAMAIGVFCDKPDLYRLAYDCYAGNNRGKLRNFGNGSILHGVYFMHPGHFGQWEESGRDQGHSTLGMSLGGDLLEIAWNQGDDLYGMYNNRFLAAAEYVARSNLLDESGKNYPMPYVRENDPTAPHPSFWTQVNYGTHGRNCWEPIYNHYVNRLGLAAPNVSRIVKQVEPKYGGSSDDVWWPTLIHRLPDYAGPLKPPSGLTAHLRGDNVVLSWWGGVGTTSYAVKRASQANGPFTLLGTVSASEVRTYTDTPPNGVWFYQVTAQGDGAASAGSNVARIAVPGEQRLVMPLNDPNGTGLIGTLFTAAGTSTSIQGTLLDGATWGDGRGNDKAIVFDGKKAGLQLPAGIFSGLDDFSLSFWAYANGLHWDTCVFFAGLDANAAMCIAPQTGTGTLCFSIFGATFKDSQVVAAPWAMPIRRWVHLAVTLRGNTGRLYVDGTEAGRSDEIWLSPRQISDQVTFLGRNWAHPSFNGRIQDFRVYAGALSATEVAALAR</sequence>
<dbReference type="SMART" id="SM00560">
    <property type="entry name" value="LamGL"/>
    <property type="match status" value="1"/>
</dbReference>
<feature type="domain" description="LamG-like jellyroll fold" evidence="5">
    <location>
        <begin position="632"/>
        <end position="766"/>
    </location>
</feature>
<keyword evidence="3" id="KW-0456">Lyase</keyword>
<dbReference type="GO" id="GO:0016829">
    <property type="term" value="F:lyase activity"/>
    <property type="evidence" value="ECO:0007669"/>
    <property type="project" value="UniProtKB-KW"/>
</dbReference>
<dbReference type="Gene3D" id="2.60.40.10">
    <property type="entry name" value="Immunoglobulins"/>
    <property type="match status" value="1"/>
</dbReference>
<dbReference type="Gene3D" id="1.50.10.100">
    <property type="entry name" value="Chondroitin AC/alginate lyase"/>
    <property type="match status" value="1"/>
</dbReference>
<name>A0AAD2AJS5_9RALS</name>
<dbReference type="Proteomes" id="UP001190002">
    <property type="component" value="Unassembled WGS sequence"/>
</dbReference>
<evidence type="ECO:0000259" key="5">
    <source>
        <dbReference type="SMART" id="SM00560"/>
    </source>
</evidence>
<feature type="compositionally biased region" description="Pro residues" evidence="4">
    <location>
        <begin position="67"/>
        <end position="88"/>
    </location>
</feature>
<evidence type="ECO:0000313" key="8">
    <source>
        <dbReference type="Proteomes" id="UP001190002"/>
    </source>
</evidence>
<evidence type="ECO:0000313" key="7">
    <source>
        <dbReference type="EMBL" id="CAJ0896525.1"/>
    </source>
</evidence>
<keyword evidence="9" id="KW-1185">Reference proteome</keyword>
<dbReference type="EMBL" id="CATVXE010000003">
    <property type="protein sequence ID" value="CAJ0680874.1"/>
    <property type="molecule type" value="Genomic_DNA"/>
</dbReference>
<dbReference type="AlphaFoldDB" id="A0AAD2AJS5"/>
<dbReference type="SUPFAM" id="SSF48230">
    <property type="entry name" value="Chondroitin AC/alginate lyase"/>
    <property type="match status" value="1"/>
</dbReference>
<accession>A0AAD2AJS5</accession>
<evidence type="ECO:0000256" key="2">
    <source>
        <dbReference type="ARBA" id="ARBA00023157"/>
    </source>
</evidence>
<gene>
    <name evidence="7" type="ORF">R77569_04607</name>
    <name evidence="6" type="ORF">R77591_01060</name>
</gene>
<evidence type="ECO:0000256" key="1">
    <source>
        <dbReference type="ARBA" id="ARBA00022729"/>
    </source>
</evidence>
<dbReference type="Proteomes" id="UP001190452">
    <property type="component" value="Unassembled WGS sequence"/>
</dbReference>
<proteinExistence type="predicted"/>
<evidence type="ECO:0000313" key="6">
    <source>
        <dbReference type="EMBL" id="CAJ0680874.1"/>
    </source>
</evidence>
<dbReference type="InterPro" id="IPR013783">
    <property type="entry name" value="Ig-like_fold"/>
</dbReference>
<feature type="region of interest" description="Disordered" evidence="4">
    <location>
        <begin position="43"/>
        <end position="93"/>
    </location>
</feature>
<evidence type="ECO:0000256" key="3">
    <source>
        <dbReference type="ARBA" id="ARBA00023239"/>
    </source>
</evidence>
<reference evidence="6 9" key="1">
    <citation type="submission" date="2023-07" db="EMBL/GenBank/DDBJ databases">
        <authorList>
            <person name="Peeters C."/>
        </authorList>
    </citation>
    <scope>NUCLEOTIDE SEQUENCE</scope>
    <source>
        <strain evidence="7 9">R-77569</strain>
        <strain evidence="6">R-77591</strain>
    </source>
</reference>